<keyword evidence="2" id="KW-0012">Acyltransferase</keyword>
<dbReference type="EMBL" id="LAZR01054759">
    <property type="protein sequence ID" value="KKK77844.1"/>
    <property type="molecule type" value="Genomic_DNA"/>
</dbReference>
<feature type="domain" description="N-acetyltransferase" evidence="3">
    <location>
        <begin position="1"/>
        <end position="98"/>
    </location>
</feature>
<dbReference type="SUPFAM" id="SSF55729">
    <property type="entry name" value="Acyl-CoA N-acyltransferases (Nat)"/>
    <property type="match status" value="1"/>
</dbReference>
<dbReference type="Gene3D" id="3.40.630.30">
    <property type="match status" value="1"/>
</dbReference>
<evidence type="ECO:0000256" key="2">
    <source>
        <dbReference type="ARBA" id="ARBA00023315"/>
    </source>
</evidence>
<dbReference type="PROSITE" id="PS51186">
    <property type="entry name" value="GNAT"/>
    <property type="match status" value="1"/>
</dbReference>
<name>A0A0F9AH27_9ZZZZ</name>
<dbReference type="InterPro" id="IPR050832">
    <property type="entry name" value="Bact_Acetyltransf"/>
</dbReference>
<dbReference type="CDD" id="cd04301">
    <property type="entry name" value="NAT_SF"/>
    <property type="match status" value="1"/>
</dbReference>
<reference evidence="4" key="1">
    <citation type="journal article" date="2015" name="Nature">
        <title>Complex archaea that bridge the gap between prokaryotes and eukaryotes.</title>
        <authorList>
            <person name="Spang A."/>
            <person name="Saw J.H."/>
            <person name="Jorgensen S.L."/>
            <person name="Zaremba-Niedzwiedzka K."/>
            <person name="Martijn J."/>
            <person name="Lind A.E."/>
            <person name="van Eijk R."/>
            <person name="Schleper C."/>
            <person name="Guy L."/>
            <person name="Ettema T.J."/>
        </authorList>
    </citation>
    <scope>NUCLEOTIDE SEQUENCE</scope>
</reference>
<gene>
    <name evidence="4" type="ORF">LCGC14_2849520</name>
</gene>
<dbReference type="InterPro" id="IPR000182">
    <property type="entry name" value="GNAT_dom"/>
</dbReference>
<dbReference type="PANTHER" id="PTHR43877:SF8">
    <property type="entry name" value="N-ACETYLGLUTAMATE SYNTHASE-RELATED"/>
    <property type="match status" value="1"/>
</dbReference>
<dbReference type="Pfam" id="PF00583">
    <property type="entry name" value="Acetyltransf_1"/>
    <property type="match status" value="1"/>
</dbReference>
<sequence length="109" mass="11809">PGLSFVARDADRVVGAVLCGQDGRRGYLHHLTVAPSHRGGGLGRTLCGRCLDALRVVGIEKCHVFVFADNHDAIAFWRAAGWQRRTDLVMFSMSTDEQTSPPGSERSTG</sequence>
<dbReference type="InterPro" id="IPR016181">
    <property type="entry name" value="Acyl_CoA_acyltransferase"/>
</dbReference>
<dbReference type="PANTHER" id="PTHR43877">
    <property type="entry name" value="AMINOALKYLPHOSPHONATE N-ACETYLTRANSFERASE-RELATED-RELATED"/>
    <property type="match status" value="1"/>
</dbReference>
<evidence type="ECO:0000256" key="1">
    <source>
        <dbReference type="ARBA" id="ARBA00022679"/>
    </source>
</evidence>
<evidence type="ECO:0000259" key="3">
    <source>
        <dbReference type="PROSITE" id="PS51186"/>
    </source>
</evidence>
<feature type="non-terminal residue" evidence="4">
    <location>
        <position position="1"/>
    </location>
</feature>
<accession>A0A0F9AH27</accession>
<protein>
    <recommendedName>
        <fullName evidence="3">N-acetyltransferase domain-containing protein</fullName>
    </recommendedName>
</protein>
<evidence type="ECO:0000313" key="4">
    <source>
        <dbReference type="EMBL" id="KKK77844.1"/>
    </source>
</evidence>
<proteinExistence type="predicted"/>
<organism evidence="4">
    <name type="scientific">marine sediment metagenome</name>
    <dbReference type="NCBI Taxonomy" id="412755"/>
    <lineage>
        <taxon>unclassified sequences</taxon>
        <taxon>metagenomes</taxon>
        <taxon>ecological metagenomes</taxon>
    </lineage>
</organism>
<dbReference type="GO" id="GO:0016747">
    <property type="term" value="F:acyltransferase activity, transferring groups other than amino-acyl groups"/>
    <property type="evidence" value="ECO:0007669"/>
    <property type="project" value="InterPro"/>
</dbReference>
<dbReference type="AlphaFoldDB" id="A0A0F9AH27"/>
<keyword evidence="1" id="KW-0808">Transferase</keyword>
<comment type="caution">
    <text evidence="4">The sequence shown here is derived from an EMBL/GenBank/DDBJ whole genome shotgun (WGS) entry which is preliminary data.</text>
</comment>